<protein>
    <recommendedName>
        <fullName evidence="12">N(4)-(Beta-N-acetylglucosaminyl)-L-asparaginase</fullName>
        <ecNumber evidence="11">3.5.1.26</ecNumber>
    </recommendedName>
    <alternativeName>
        <fullName evidence="15">Aspartylglucosaminidase</fullName>
    </alternativeName>
    <alternativeName>
        <fullName evidence="14">Glycosylasparaginase</fullName>
    </alternativeName>
    <alternativeName>
        <fullName evidence="13">N(4)-(beta-N-acetylglucosaminyl)-L-asparaginase</fullName>
    </alternativeName>
    <alternativeName>
        <fullName evidence="16">N4-(N-acetyl-beta-glucosaminyl)-L-asparagine amidase</fullName>
    </alternativeName>
</protein>
<feature type="active site" description="Nucleophile" evidence="17">
    <location>
        <position position="206"/>
    </location>
</feature>
<sequence>MKLINTFLKLAFVNSSLTKPGPVVINTWPFADACKNAFQTLANGGSALDAITDGTSTCERERCDGSVGWGGSPDENGESYLDAMIMDGETYNVGAVASLRRCRDAAKTARQILEHTEQTLLVGDLASEFAFSMGCKNESLTSEKSQEIQKAWKENNCQPNYWVNVSPDPKTNCGPYNPLKMFGEAQEDNIRKMELRRQVTTQNHDTVGMVALDSSGKLASGTSTNGLTHKIAGRVGDSPIPGAGSYAGFAGGAAATGDGDIMMRFLPSYQAHESLRLGMSPTDAASNAISRIKAFFPEFSGAVIALNRKGEYGAACNNIYNNEFHYMVQVCLLKLFNGWLADTIGRKSAILWNNVVFFVAIAVNLIFVNFYVYAVCRFFISASACAMMLTASLYGVEISKHYKSAPFLIWSIYSYLGLFAASGLFYFFPDWKEQMLIKLFLSTFFFFMQVC</sequence>
<feature type="transmembrane region" description="Helical" evidence="20">
    <location>
        <begin position="378"/>
        <end position="396"/>
    </location>
</feature>
<evidence type="ECO:0000256" key="14">
    <source>
        <dbReference type="ARBA" id="ARBA00078726"/>
    </source>
</evidence>
<dbReference type="OrthoDB" id="188713at2759"/>
<evidence type="ECO:0000256" key="6">
    <source>
        <dbReference type="ARBA" id="ARBA00022813"/>
    </source>
</evidence>
<reference evidence="21" key="1">
    <citation type="journal article" date="2010" name="Science">
        <title>Plasticity of animal genome architecture unmasked by rapid evolution of a pelagic tunicate.</title>
        <authorList>
            <person name="Denoeud F."/>
            <person name="Henriet S."/>
            <person name="Mungpakdee S."/>
            <person name="Aury J.M."/>
            <person name="Da Silva C."/>
            <person name="Brinkmann H."/>
            <person name="Mikhaleva J."/>
            <person name="Olsen L.C."/>
            <person name="Jubin C."/>
            <person name="Canestro C."/>
            <person name="Bouquet J.M."/>
            <person name="Danks G."/>
            <person name="Poulain J."/>
            <person name="Campsteijn C."/>
            <person name="Adamski M."/>
            <person name="Cross I."/>
            <person name="Yadetie F."/>
            <person name="Muffato M."/>
            <person name="Louis A."/>
            <person name="Butcher S."/>
            <person name="Tsagkogeorga G."/>
            <person name="Konrad A."/>
            <person name="Singh S."/>
            <person name="Jensen M.F."/>
            <person name="Cong E.H."/>
            <person name="Eikeseth-Otteraa H."/>
            <person name="Noel B."/>
            <person name="Anthouard V."/>
            <person name="Porcel B.M."/>
            <person name="Kachouri-Lafond R."/>
            <person name="Nishino A."/>
            <person name="Ugolini M."/>
            <person name="Chourrout P."/>
            <person name="Nishida H."/>
            <person name="Aasland R."/>
            <person name="Huzurbazar S."/>
            <person name="Westhof E."/>
            <person name="Delsuc F."/>
            <person name="Lehrach H."/>
            <person name="Reinhardt R."/>
            <person name="Weissenbach J."/>
            <person name="Roy S.W."/>
            <person name="Artiguenave F."/>
            <person name="Postlethwait J.H."/>
            <person name="Manak J.R."/>
            <person name="Thompson E.M."/>
            <person name="Jaillon O."/>
            <person name="Du Pasquier L."/>
            <person name="Boudinot P."/>
            <person name="Liberles D.A."/>
            <person name="Volff J.N."/>
            <person name="Philippe H."/>
            <person name="Lenhard B."/>
            <person name="Roest Crollius H."/>
            <person name="Wincker P."/>
            <person name="Chourrout D."/>
        </authorList>
    </citation>
    <scope>NUCLEOTIDE SEQUENCE [LARGE SCALE GENOMIC DNA]</scope>
</reference>
<feature type="binding site" evidence="18">
    <location>
        <begin position="234"/>
        <end position="237"/>
    </location>
    <ligand>
        <name>substrate</name>
    </ligand>
</feature>
<dbReference type="SUPFAM" id="SSF56235">
    <property type="entry name" value="N-terminal nucleophile aminohydrolases (Ntn hydrolases)"/>
    <property type="match status" value="1"/>
</dbReference>
<dbReference type="AlphaFoldDB" id="E4WU64"/>
<feature type="transmembrane region" description="Helical" evidence="20">
    <location>
        <begin position="350"/>
        <end position="372"/>
    </location>
</feature>
<evidence type="ECO:0000256" key="5">
    <source>
        <dbReference type="ARBA" id="ARBA00022801"/>
    </source>
</evidence>
<dbReference type="SUPFAM" id="SSF103473">
    <property type="entry name" value="MFS general substrate transporter"/>
    <property type="match status" value="1"/>
</dbReference>
<comment type="function">
    <text evidence="10">Cleaves the GlcNAc-Asn bond which joins oligosaccharides to the peptide of asparagine-linked glycoproteins.</text>
</comment>
<evidence type="ECO:0000256" key="3">
    <source>
        <dbReference type="ARBA" id="ARBA00022670"/>
    </source>
</evidence>
<dbReference type="PANTHER" id="PTHR10188:SF6">
    <property type="entry name" value="N(4)-(BETA-N-ACETYLGLUCOSAMINYL)-L-ASPARAGINASE"/>
    <property type="match status" value="1"/>
</dbReference>
<comment type="catalytic activity">
    <reaction evidence="9">
        <text>N(4)-(beta-N-acetyl-D-glucosaminyl)-L-asparagine + H2O = N-acetyl-beta-D-glucosaminylamine + L-aspartate + H(+)</text>
        <dbReference type="Rhea" id="RHEA:11544"/>
        <dbReference type="ChEBI" id="CHEBI:15377"/>
        <dbReference type="ChEBI" id="CHEBI:15378"/>
        <dbReference type="ChEBI" id="CHEBI:15947"/>
        <dbReference type="ChEBI" id="CHEBI:29991"/>
        <dbReference type="ChEBI" id="CHEBI:58080"/>
        <dbReference type="EC" id="3.5.1.26"/>
    </reaction>
</comment>
<evidence type="ECO:0000256" key="20">
    <source>
        <dbReference type="SAM" id="Phobius"/>
    </source>
</evidence>
<evidence type="ECO:0000256" key="4">
    <source>
        <dbReference type="ARBA" id="ARBA00022692"/>
    </source>
</evidence>
<dbReference type="GO" id="GO:0005764">
    <property type="term" value="C:lysosome"/>
    <property type="evidence" value="ECO:0007669"/>
    <property type="project" value="TreeGrafter"/>
</dbReference>
<evidence type="ECO:0000256" key="9">
    <source>
        <dbReference type="ARBA" id="ARBA00050421"/>
    </source>
</evidence>
<evidence type="ECO:0000256" key="15">
    <source>
        <dbReference type="ARBA" id="ARBA00079301"/>
    </source>
</evidence>
<evidence type="ECO:0000256" key="19">
    <source>
        <dbReference type="PIRSR" id="PIRSR600246-3"/>
    </source>
</evidence>
<accession>E4WU64</accession>
<feature type="binding site" evidence="18">
    <location>
        <begin position="256"/>
        <end position="259"/>
    </location>
    <ligand>
        <name>substrate</name>
    </ligand>
</feature>
<dbReference type="Proteomes" id="UP000001307">
    <property type="component" value="Unassembled WGS sequence"/>
</dbReference>
<evidence type="ECO:0000256" key="8">
    <source>
        <dbReference type="ARBA" id="ARBA00023136"/>
    </source>
</evidence>
<proteinExistence type="inferred from homology"/>
<dbReference type="GO" id="GO:0022857">
    <property type="term" value="F:transmembrane transporter activity"/>
    <property type="evidence" value="ECO:0007669"/>
    <property type="project" value="InterPro"/>
</dbReference>
<dbReference type="FunCoup" id="E4WU64">
    <property type="interactions" value="6"/>
</dbReference>
<dbReference type="PANTHER" id="PTHR10188">
    <property type="entry name" value="L-ASPARAGINASE"/>
    <property type="match status" value="1"/>
</dbReference>
<evidence type="ECO:0000256" key="10">
    <source>
        <dbReference type="ARBA" id="ARBA00053295"/>
    </source>
</evidence>
<evidence type="ECO:0000313" key="22">
    <source>
        <dbReference type="Proteomes" id="UP000001307"/>
    </source>
</evidence>
<evidence type="ECO:0000256" key="1">
    <source>
        <dbReference type="ARBA" id="ARBA00004370"/>
    </source>
</evidence>
<dbReference type="InterPro" id="IPR036259">
    <property type="entry name" value="MFS_trans_sf"/>
</dbReference>
<comment type="subcellular location">
    <subcellularLocation>
        <location evidence="1">Membrane</location>
    </subcellularLocation>
</comment>
<dbReference type="EMBL" id="FN653016">
    <property type="protein sequence ID" value="CBY06944.1"/>
    <property type="molecule type" value="Genomic_DNA"/>
</dbReference>
<dbReference type="GO" id="GO:0006508">
    <property type="term" value="P:proteolysis"/>
    <property type="evidence" value="ECO:0007669"/>
    <property type="project" value="UniProtKB-KW"/>
</dbReference>
<dbReference type="GO" id="GO:0016020">
    <property type="term" value="C:membrane"/>
    <property type="evidence" value="ECO:0007669"/>
    <property type="project" value="UniProtKB-SubCell"/>
</dbReference>
<dbReference type="CDD" id="cd04513">
    <property type="entry name" value="Glycosylasparaginase"/>
    <property type="match status" value="1"/>
</dbReference>
<name>E4WU64_OIKDI</name>
<evidence type="ECO:0000256" key="17">
    <source>
        <dbReference type="PIRSR" id="PIRSR600246-1"/>
    </source>
</evidence>
<dbReference type="InterPro" id="IPR005828">
    <property type="entry name" value="MFS_sugar_transport-like"/>
</dbReference>
<keyword evidence="7 20" id="KW-1133">Transmembrane helix</keyword>
<dbReference type="InterPro" id="IPR000246">
    <property type="entry name" value="Peptidase_T2"/>
</dbReference>
<evidence type="ECO:0000256" key="2">
    <source>
        <dbReference type="ARBA" id="ARBA00010872"/>
    </source>
</evidence>
<dbReference type="Gene3D" id="3.60.20.30">
    <property type="entry name" value="(Glycosyl)asparaginase"/>
    <property type="match status" value="1"/>
</dbReference>
<dbReference type="Gene3D" id="1.20.1250.20">
    <property type="entry name" value="MFS general substrate transporter like domains"/>
    <property type="match status" value="1"/>
</dbReference>
<keyword evidence="6" id="KW-0068">Autocatalytic cleavage</keyword>
<evidence type="ECO:0000256" key="16">
    <source>
        <dbReference type="ARBA" id="ARBA00080645"/>
    </source>
</evidence>
<keyword evidence="3" id="KW-0645">Protease</keyword>
<evidence type="ECO:0000256" key="13">
    <source>
        <dbReference type="ARBA" id="ARBA00071391"/>
    </source>
</evidence>
<keyword evidence="22" id="KW-1185">Reference proteome</keyword>
<dbReference type="GO" id="GO:0003948">
    <property type="term" value="F:N4-(beta-N-acetylglucosaminyl)-L-asparaginase activity"/>
    <property type="evidence" value="ECO:0007669"/>
    <property type="project" value="UniProtKB-EC"/>
</dbReference>
<keyword evidence="4 20" id="KW-0812">Transmembrane</keyword>
<feature type="site" description="Cleavage; by autolysis" evidence="19">
    <location>
        <begin position="205"/>
        <end position="206"/>
    </location>
</feature>
<evidence type="ECO:0000256" key="11">
    <source>
        <dbReference type="ARBA" id="ARBA00066729"/>
    </source>
</evidence>
<dbReference type="FunFam" id="3.60.20.30:FF:000003">
    <property type="entry name" value="N(4)-(Beta-N-acetylglucosaminyl)-L-asparaginase isoform X1"/>
    <property type="match status" value="1"/>
</dbReference>
<keyword evidence="8 20" id="KW-0472">Membrane</keyword>
<keyword evidence="5" id="KW-0378">Hydrolase</keyword>
<organism evidence="21">
    <name type="scientific">Oikopleura dioica</name>
    <name type="common">Tunicate</name>
    <dbReference type="NCBI Taxonomy" id="34765"/>
    <lineage>
        <taxon>Eukaryota</taxon>
        <taxon>Metazoa</taxon>
        <taxon>Chordata</taxon>
        <taxon>Tunicata</taxon>
        <taxon>Appendicularia</taxon>
        <taxon>Copelata</taxon>
        <taxon>Oikopleuridae</taxon>
        <taxon>Oikopleura</taxon>
    </lineage>
</organism>
<dbReference type="InterPro" id="IPR029055">
    <property type="entry name" value="Ntn_hydrolases_N"/>
</dbReference>
<dbReference type="GO" id="GO:0008233">
    <property type="term" value="F:peptidase activity"/>
    <property type="evidence" value="ECO:0007669"/>
    <property type="project" value="UniProtKB-KW"/>
</dbReference>
<evidence type="ECO:0000256" key="7">
    <source>
        <dbReference type="ARBA" id="ARBA00022989"/>
    </source>
</evidence>
<feature type="transmembrane region" description="Helical" evidence="20">
    <location>
        <begin position="408"/>
        <end position="428"/>
    </location>
</feature>
<evidence type="ECO:0000256" key="12">
    <source>
        <dbReference type="ARBA" id="ARBA00067727"/>
    </source>
</evidence>
<comment type="similarity">
    <text evidence="2">Belongs to the Ntn-hydrolase family.</text>
</comment>
<evidence type="ECO:0000256" key="18">
    <source>
        <dbReference type="PIRSR" id="PIRSR600246-2"/>
    </source>
</evidence>
<dbReference type="EC" id="3.5.1.26" evidence="11"/>
<gene>
    <name evidence="21" type="ORF">GSOID_T00006019001</name>
</gene>
<dbReference type="Pfam" id="PF00083">
    <property type="entry name" value="Sugar_tr"/>
    <property type="match status" value="1"/>
</dbReference>
<dbReference type="InParanoid" id="E4WU64"/>
<evidence type="ECO:0000313" key="21">
    <source>
        <dbReference type="EMBL" id="CBY06944.1"/>
    </source>
</evidence>
<dbReference type="Pfam" id="PF01112">
    <property type="entry name" value="Asparaginase_2"/>
    <property type="match status" value="1"/>
</dbReference>